<accession>A0ABQ3Y3P2</accession>
<evidence type="ECO:0000313" key="2">
    <source>
        <dbReference type="EMBL" id="GID74614.1"/>
    </source>
</evidence>
<reference evidence="2 3" key="1">
    <citation type="submission" date="2021-01" db="EMBL/GenBank/DDBJ databases">
        <title>Whole genome shotgun sequence of Actinoplanes deccanensis NBRC 13994.</title>
        <authorList>
            <person name="Komaki H."/>
            <person name="Tamura T."/>
        </authorList>
    </citation>
    <scope>NUCLEOTIDE SEQUENCE [LARGE SCALE GENOMIC DNA]</scope>
    <source>
        <strain evidence="2 3">NBRC 13994</strain>
    </source>
</reference>
<evidence type="ECO:0000256" key="1">
    <source>
        <dbReference type="SAM" id="MobiDB-lite"/>
    </source>
</evidence>
<dbReference type="Proteomes" id="UP000609879">
    <property type="component" value="Unassembled WGS sequence"/>
</dbReference>
<feature type="region of interest" description="Disordered" evidence="1">
    <location>
        <begin position="144"/>
        <end position="181"/>
    </location>
</feature>
<evidence type="ECO:0000313" key="3">
    <source>
        <dbReference type="Proteomes" id="UP000609879"/>
    </source>
</evidence>
<feature type="compositionally biased region" description="Low complexity" evidence="1">
    <location>
        <begin position="148"/>
        <end position="173"/>
    </location>
</feature>
<sequence length="479" mass="51738">MFDAARYDREVLRPLRGTHGHLPPGDLLARYAVDPGMDAAALARHLAEIRAWWRERARAPDFRAQVCKLLIQADEELLRTVGDAMDDPAWWREQAHLSPTAEEPAAHAAPVAEEGPVAPPDWRADVRAQFWSALALLDRVSSPHSAVPADTAPDAATTSAATTGAATAGAATPGDDERVTHDRELRVRAIGATGDRARVELTWPAGDARWRVLCSPRPTPFADGDVVTRERAEQWGTELPGEPVERGGLVVLEATVGTGYLCYQPFESGRDGERAGRPVGLMIAEPVRQLRVDRDGDGAVASWVWPAGAVTAEAEFAGARLTVTQAEYTAANGLRIAEARAGGDLVVRAHTPVGDGLAHSPPVTVTLAPAPAVIAYDLRKRRRLAGTDLIVTVTADRDCAGVDLDVVLAVGEFMPLSRDDGRLVARCPGLMLTAAEPLRLTLPLPDVPKRDRPYWIRCFFDAPFDVAPDDPDPDRMRTR</sequence>
<keyword evidence="3" id="KW-1185">Reference proteome</keyword>
<protein>
    <submittedName>
        <fullName evidence="2">Uncharacterized protein</fullName>
    </submittedName>
</protein>
<dbReference type="RefSeq" id="WP_203763257.1">
    <property type="nucleotide sequence ID" value="NZ_BAAABO010000012.1"/>
</dbReference>
<dbReference type="EMBL" id="BOMI01000063">
    <property type="protein sequence ID" value="GID74614.1"/>
    <property type="molecule type" value="Genomic_DNA"/>
</dbReference>
<comment type="caution">
    <text evidence="2">The sequence shown here is derived from an EMBL/GenBank/DDBJ whole genome shotgun (WGS) entry which is preliminary data.</text>
</comment>
<gene>
    <name evidence="2" type="ORF">Ade02nite_32550</name>
</gene>
<name>A0ABQ3Y3P2_9ACTN</name>
<organism evidence="2 3">
    <name type="scientific">Paractinoplanes deccanensis</name>
    <dbReference type="NCBI Taxonomy" id="113561"/>
    <lineage>
        <taxon>Bacteria</taxon>
        <taxon>Bacillati</taxon>
        <taxon>Actinomycetota</taxon>
        <taxon>Actinomycetes</taxon>
        <taxon>Micromonosporales</taxon>
        <taxon>Micromonosporaceae</taxon>
        <taxon>Paractinoplanes</taxon>
    </lineage>
</organism>
<proteinExistence type="predicted"/>